<gene>
    <name evidence="2" type="ORF">SAMN05421791_103200</name>
</gene>
<dbReference type="InterPro" id="IPR051541">
    <property type="entry name" value="PTS_SugarTrans_NitroReg"/>
</dbReference>
<keyword evidence="3" id="KW-1185">Reference proteome</keyword>
<evidence type="ECO:0000259" key="1">
    <source>
        <dbReference type="PROSITE" id="PS51094"/>
    </source>
</evidence>
<dbReference type="Proteomes" id="UP000199708">
    <property type="component" value="Unassembled WGS sequence"/>
</dbReference>
<proteinExistence type="predicted"/>
<dbReference type="RefSeq" id="WP_090289608.1">
    <property type="nucleotide sequence ID" value="NZ_FNCK01000003.1"/>
</dbReference>
<organism evidence="2 3">
    <name type="scientific">Facklamia miroungae</name>
    <dbReference type="NCBI Taxonomy" id="120956"/>
    <lineage>
        <taxon>Bacteria</taxon>
        <taxon>Bacillati</taxon>
        <taxon>Bacillota</taxon>
        <taxon>Bacilli</taxon>
        <taxon>Lactobacillales</taxon>
        <taxon>Aerococcaceae</taxon>
        <taxon>Facklamia</taxon>
    </lineage>
</organism>
<dbReference type="AlphaFoldDB" id="A0A1G7RVX0"/>
<dbReference type="PANTHER" id="PTHR47738:SF3">
    <property type="entry name" value="PHOSPHOTRANSFERASE SYSTEM MANNITOL_FRUCTOSE-SPECIFIC IIA DOMAIN CONTAINING PROTEIN"/>
    <property type="match status" value="1"/>
</dbReference>
<dbReference type="SUPFAM" id="SSF55804">
    <property type="entry name" value="Phoshotransferase/anion transport protein"/>
    <property type="match status" value="1"/>
</dbReference>
<dbReference type="Pfam" id="PF00359">
    <property type="entry name" value="PTS_EIIA_2"/>
    <property type="match status" value="1"/>
</dbReference>
<reference evidence="2 3" key="1">
    <citation type="submission" date="2016-10" db="EMBL/GenBank/DDBJ databases">
        <authorList>
            <person name="de Groot N.N."/>
        </authorList>
    </citation>
    <scope>NUCLEOTIDE SEQUENCE [LARGE SCALE GENOMIC DNA]</scope>
    <source>
        <strain evidence="2 3">ATCC BAA-466</strain>
    </source>
</reference>
<dbReference type="PROSITE" id="PS51094">
    <property type="entry name" value="PTS_EIIA_TYPE_2"/>
    <property type="match status" value="1"/>
</dbReference>
<protein>
    <submittedName>
        <fullName evidence="2">PTS system, galactitol-specific IIA component</fullName>
    </submittedName>
</protein>
<dbReference type="EMBL" id="FNCK01000003">
    <property type="protein sequence ID" value="SDG14888.1"/>
    <property type="molecule type" value="Genomic_DNA"/>
</dbReference>
<accession>A0A1G7RVX0</accession>
<evidence type="ECO:0000313" key="3">
    <source>
        <dbReference type="Proteomes" id="UP000199708"/>
    </source>
</evidence>
<sequence length="155" mass="17558">MSIRMNLKSELMLNQLDVNSKEEALSLLAKKLKEEGMVKEEYIEAIIEREREYPTGLPSAQPAVAIPHANHDLVKKTSMAVATLAKPVNFKNMENITADIPVQIIMMLAIAEPEGQIEMLQKVISFIQNEDMKNNLLQAENNEEMLKIIQKIIEN</sequence>
<dbReference type="PANTHER" id="PTHR47738">
    <property type="entry name" value="PTS SYSTEM FRUCTOSE-LIKE EIIA COMPONENT-RELATED"/>
    <property type="match status" value="1"/>
</dbReference>
<dbReference type="Gene3D" id="3.40.930.10">
    <property type="entry name" value="Mannitol-specific EII, Chain A"/>
    <property type="match status" value="1"/>
</dbReference>
<dbReference type="InterPro" id="IPR016152">
    <property type="entry name" value="PTrfase/Anion_transptr"/>
</dbReference>
<dbReference type="STRING" id="120956.SAMN05421791_103200"/>
<dbReference type="OrthoDB" id="370976at2"/>
<dbReference type="InterPro" id="IPR002178">
    <property type="entry name" value="PTS_EIIA_type-2_dom"/>
</dbReference>
<evidence type="ECO:0000313" key="2">
    <source>
        <dbReference type="EMBL" id="SDG14888.1"/>
    </source>
</evidence>
<dbReference type="CDD" id="cd00211">
    <property type="entry name" value="PTS_IIA_fru"/>
    <property type="match status" value="1"/>
</dbReference>
<feature type="domain" description="PTS EIIA type-2" evidence="1">
    <location>
        <begin position="5"/>
        <end position="152"/>
    </location>
</feature>
<name>A0A1G7RVX0_9LACT</name>